<keyword evidence="3" id="KW-1133">Transmembrane helix</keyword>
<keyword evidence="3" id="KW-0472">Membrane</keyword>
<evidence type="ECO:0000256" key="2">
    <source>
        <dbReference type="ARBA" id="ARBA00022801"/>
    </source>
</evidence>
<reference evidence="4 5" key="1">
    <citation type="journal article" date="2020" name="bioRxiv">
        <title>Metabolic contributions of an alphaproteobacterial endosymbiont in the apicomplexan Cardiosporidium cionae.</title>
        <authorList>
            <person name="Hunter E.S."/>
            <person name="Paight C.J."/>
            <person name="Lane C.E."/>
        </authorList>
    </citation>
    <scope>NUCLEOTIDE SEQUENCE [LARGE SCALE GENOMIC DNA]</scope>
    <source>
        <strain evidence="4">ESH_2018</strain>
    </source>
</reference>
<feature type="transmembrane region" description="Helical" evidence="3">
    <location>
        <begin position="399"/>
        <end position="424"/>
    </location>
</feature>
<dbReference type="Gene3D" id="3.60.21.10">
    <property type="match status" value="1"/>
</dbReference>
<feature type="non-terminal residue" evidence="4">
    <location>
        <position position="429"/>
    </location>
</feature>
<comment type="caution">
    <text evidence="4">The sequence shown here is derived from an EMBL/GenBank/DDBJ whole genome shotgun (WGS) entry which is preliminary data.</text>
</comment>
<sequence length="429" mass="47374">MRTDQNAQFFSEPHFLLWTRSILSCVRVFLLSIVCTFFFNNIANAQLHFVSIGNWGFGNQNQAITAAALKRVAKQDHISYIISPGSNFAGGVTALNDSTWKADFEDVYSDPDGSLKVPMFTVLGTEDWSSNYSAQILKTADAHSPENSQNTFPKWTTPNWWYHYFSHFSANTGPALLSSGHRDLGICFSFIDTWILSNSFPVREISQLAWTELEATLVGMSKVINEQRALYALDGPQIFCGIKLICDYIFVVGDLAIYASGGYKGDSYLSKHLLPLLKQANVDAYITGNDFTLEAIEYEGISHINCGSASKGSSYLFSSQGKSKFFSGEVGFCAHEVTATEIRTKFIESASGNTLFEYSQKIKARSQKTAFSAVKATRELPPVRYVPVPPMVRMPGKDIFVKVVGSIGLCIAFFFLMLSTAIGASKSAK</sequence>
<organism evidence="4 5">
    <name type="scientific">Cardiosporidium cionae</name>
    <dbReference type="NCBI Taxonomy" id="476202"/>
    <lineage>
        <taxon>Eukaryota</taxon>
        <taxon>Sar</taxon>
        <taxon>Alveolata</taxon>
        <taxon>Apicomplexa</taxon>
        <taxon>Aconoidasida</taxon>
        <taxon>Nephromycida</taxon>
        <taxon>Cardiosporidium</taxon>
    </lineage>
</organism>
<gene>
    <name evidence="4" type="primary">GAP50</name>
    <name evidence="4" type="ORF">IE077_001422</name>
</gene>
<evidence type="ECO:0000256" key="3">
    <source>
        <dbReference type="SAM" id="Phobius"/>
    </source>
</evidence>
<dbReference type="PANTHER" id="PTHR10161">
    <property type="entry name" value="TARTRATE-RESISTANT ACID PHOSPHATASE TYPE 5"/>
    <property type="match status" value="1"/>
</dbReference>
<keyword evidence="1" id="KW-0732">Signal</keyword>
<feature type="transmembrane region" description="Helical" evidence="3">
    <location>
        <begin position="15"/>
        <end position="39"/>
    </location>
</feature>
<evidence type="ECO:0000256" key="1">
    <source>
        <dbReference type="ARBA" id="ARBA00022729"/>
    </source>
</evidence>
<dbReference type="InterPro" id="IPR029052">
    <property type="entry name" value="Metallo-depent_PP-like"/>
</dbReference>
<keyword evidence="2" id="KW-0378">Hydrolase</keyword>
<dbReference type="EMBL" id="JADAQX010000114">
    <property type="protein sequence ID" value="KAF8821876.1"/>
    <property type="molecule type" value="Genomic_DNA"/>
</dbReference>
<proteinExistence type="predicted"/>
<name>A0ABQ7JD18_9APIC</name>
<protein>
    <submittedName>
        <fullName evidence="4">Acid phosphatase GAP50</fullName>
    </submittedName>
</protein>
<dbReference type="Proteomes" id="UP000823046">
    <property type="component" value="Unassembled WGS sequence"/>
</dbReference>
<keyword evidence="5" id="KW-1185">Reference proteome</keyword>
<evidence type="ECO:0000313" key="5">
    <source>
        <dbReference type="Proteomes" id="UP000823046"/>
    </source>
</evidence>
<evidence type="ECO:0000313" key="4">
    <source>
        <dbReference type="EMBL" id="KAF8821876.1"/>
    </source>
</evidence>
<dbReference type="InterPro" id="IPR051558">
    <property type="entry name" value="Metallophosphoesterase_PAP"/>
</dbReference>
<dbReference type="PANTHER" id="PTHR10161:SF14">
    <property type="entry name" value="TARTRATE-RESISTANT ACID PHOSPHATASE TYPE 5"/>
    <property type="match status" value="1"/>
</dbReference>
<keyword evidence="3" id="KW-0812">Transmembrane</keyword>
<accession>A0ABQ7JD18</accession>
<dbReference type="SUPFAM" id="SSF56300">
    <property type="entry name" value="Metallo-dependent phosphatases"/>
    <property type="match status" value="1"/>
</dbReference>